<evidence type="ECO:0000313" key="3">
    <source>
        <dbReference type="Proteomes" id="UP001189429"/>
    </source>
</evidence>
<dbReference type="EMBL" id="CAUYUJ010013359">
    <property type="protein sequence ID" value="CAK0836081.1"/>
    <property type="molecule type" value="Genomic_DNA"/>
</dbReference>
<organism evidence="2 3">
    <name type="scientific">Prorocentrum cordatum</name>
    <dbReference type="NCBI Taxonomy" id="2364126"/>
    <lineage>
        <taxon>Eukaryota</taxon>
        <taxon>Sar</taxon>
        <taxon>Alveolata</taxon>
        <taxon>Dinophyceae</taxon>
        <taxon>Prorocentrales</taxon>
        <taxon>Prorocentraceae</taxon>
        <taxon>Prorocentrum</taxon>
    </lineage>
</organism>
<dbReference type="Proteomes" id="UP001189429">
    <property type="component" value="Unassembled WGS sequence"/>
</dbReference>
<evidence type="ECO:0000313" key="2">
    <source>
        <dbReference type="EMBL" id="CAK0836081.1"/>
    </source>
</evidence>
<reference evidence="2" key="1">
    <citation type="submission" date="2023-10" db="EMBL/GenBank/DDBJ databases">
        <authorList>
            <person name="Chen Y."/>
            <person name="Shah S."/>
            <person name="Dougan E. K."/>
            <person name="Thang M."/>
            <person name="Chan C."/>
        </authorList>
    </citation>
    <scope>NUCLEOTIDE SEQUENCE [LARGE SCALE GENOMIC DNA]</scope>
</reference>
<protein>
    <submittedName>
        <fullName evidence="2">Uncharacterized protein</fullName>
    </submittedName>
</protein>
<accession>A0ABN9SUB0</accession>
<comment type="caution">
    <text evidence="2">The sequence shown here is derived from an EMBL/GenBank/DDBJ whole genome shotgun (WGS) entry which is preliminary data.</text>
</comment>
<feature type="region of interest" description="Disordered" evidence="1">
    <location>
        <begin position="152"/>
        <end position="206"/>
    </location>
</feature>
<proteinExistence type="predicted"/>
<keyword evidence="3" id="KW-1185">Reference proteome</keyword>
<gene>
    <name evidence="2" type="ORF">PCOR1329_LOCUS32696</name>
</gene>
<evidence type="ECO:0000256" key="1">
    <source>
        <dbReference type="SAM" id="MobiDB-lite"/>
    </source>
</evidence>
<feature type="compositionally biased region" description="Low complexity" evidence="1">
    <location>
        <begin position="165"/>
        <end position="174"/>
    </location>
</feature>
<name>A0ABN9SUB0_9DINO</name>
<sequence>MATFCVSLVDVSHMIARAHEQLSEVFMLKDVSVNACFAVFWKFPLGVLLSVAAWEISGFQSPLLNGVYRRLELNGSAAAAVVYESGTGCVLYREGASWAINGWTDGSRSGPPRVVASQLSACEFSTQVLWRELQAGGEWPLRQVEVRDAGAAEAAVAPQRPPPAASRLLSQSRSPPRRLDAAAAQRGGAAGGPAGSAPKDDPGMLT</sequence>